<dbReference type="OrthoDB" id="9789181at2"/>
<dbReference type="SUPFAM" id="SSF52172">
    <property type="entry name" value="CheY-like"/>
    <property type="match status" value="1"/>
</dbReference>
<dbReference type="RefSeq" id="WP_062590175.1">
    <property type="nucleotide sequence ID" value="NZ_LQZQ01000004.1"/>
</dbReference>
<proteinExistence type="predicted"/>
<dbReference type="Pfam" id="PF00072">
    <property type="entry name" value="Response_reg"/>
    <property type="match status" value="1"/>
</dbReference>
<dbReference type="GO" id="GO:0000160">
    <property type="term" value="P:phosphorelay signal transduction system"/>
    <property type="evidence" value="ECO:0007669"/>
    <property type="project" value="InterPro"/>
</dbReference>
<dbReference type="EMBL" id="LQZQ01000004">
    <property type="protein sequence ID" value="KYG80508.1"/>
    <property type="molecule type" value="Genomic_DNA"/>
</dbReference>
<sequence>MKKILLVEDNAIILDNVSEILELEGYQTITAKDGIEGLSLAKSEKPDLILSDIDMPLMNGYEMLNEIRNDEAIQKTPIIFLSVKNHGQELVHGLQFGADAYICKPFDLTELLETVETHLNK</sequence>
<organism evidence="4 5">
    <name type="scientific">Roseivirga ehrenbergii (strain DSM 102268 / JCM 13514 / KCTC 12282 / NCIMB 14502 / KMM 6017)</name>
    <dbReference type="NCBI Taxonomy" id="279360"/>
    <lineage>
        <taxon>Bacteria</taxon>
        <taxon>Pseudomonadati</taxon>
        <taxon>Bacteroidota</taxon>
        <taxon>Cytophagia</taxon>
        <taxon>Cytophagales</taxon>
        <taxon>Roseivirgaceae</taxon>
        <taxon>Roseivirga</taxon>
    </lineage>
</organism>
<feature type="modified residue" description="4-aspartylphosphate" evidence="2">
    <location>
        <position position="52"/>
    </location>
</feature>
<reference evidence="4" key="1">
    <citation type="submission" date="2016-01" db="EMBL/GenBank/DDBJ databases">
        <title>Genome sequencing of Roseivirga ehrenbergii KMM 6017.</title>
        <authorList>
            <person name="Selvaratnam C."/>
            <person name="Thevarajoo S."/>
            <person name="Goh K.M."/>
            <person name="Ee R."/>
            <person name="Chan K.-G."/>
            <person name="Chong C.S."/>
        </authorList>
    </citation>
    <scope>NUCLEOTIDE SEQUENCE [LARGE SCALE GENOMIC DNA]</scope>
    <source>
        <strain evidence="4">KMM 6017</strain>
    </source>
</reference>
<protein>
    <recommendedName>
        <fullName evidence="3">Response regulatory domain-containing protein</fullName>
    </recommendedName>
</protein>
<dbReference type="STRING" id="279360.MB14_15255"/>
<dbReference type="Proteomes" id="UP000075583">
    <property type="component" value="Unassembled WGS sequence"/>
</dbReference>
<keyword evidence="5" id="KW-1185">Reference proteome</keyword>
<evidence type="ECO:0000256" key="1">
    <source>
        <dbReference type="ARBA" id="ARBA00022553"/>
    </source>
</evidence>
<dbReference type="PROSITE" id="PS50110">
    <property type="entry name" value="RESPONSE_REGULATORY"/>
    <property type="match status" value="1"/>
</dbReference>
<evidence type="ECO:0000313" key="5">
    <source>
        <dbReference type="Proteomes" id="UP000075583"/>
    </source>
</evidence>
<dbReference type="InterPro" id="IPR011006">
    <property type="entry name" value="CheY-like_superfamily"/>
</dbReference>
<accession>A0A150XP35</accession>
<dbReference type="PANTHER" id="PTHR44591">
    <property type="entry name" value="STRESS RESPONSE REGULATOR PROTEIN 1"/>
    <property type="match status" value="1"/>
</dbReference>
<name>A0A150XP35_ROSEK</name>
<dbReference type="AlphaFoldDB" id="A0A150XP35"/>
<dbReference type="SMART" id="SM00448">
    <property type="entry name" value="REC"/>
    <property type="match status" value="1"/>
</dbReference>
<dbReference type="PANTHER" id="PTHR44591:SF3">
    <property type="entry name" value="RESPONSE REGULATORY DOMAIN-CONTAINING PROTEIN"/>
    <property type="match status" value="1"/>
</dbReference>
<feature type="domain" description="Response regulatory" evidence="3">
    <location>
        <begin position="3"/>
        <end position="119"/>
    </location>
</feature>
<keyword evidence="1 2" id="KW-0597">Phosphoprotein</keyword>
<evidence type="ECO:0000259" key="3">
    <source>
        <dbReference type="PROSITE" id="PS50110"/>
    </source>
</evidence>
<dbReference type="CDD" id="cd17574">
    <property type="entry name" value="REC_OmpR"/>
    <property type="match status" value="1"/>
</dbReference>
<dbReference type="InterPro" id="IPR001789">
    <property type="entry name" value="Sig_transdc_resp-reg_receiver"/>
</dbReference>
<dbReference type="InterPro" id="IPR050595">
    <property type="entry name" value="Bact_response_regulator"/>
</dbReference>
<dbReference type="Gene3D" id="3.40.50.2300">
    <property type="match status" value="1"/>
</dbReference>
<evidence type="ECO:0000313" key="4">
    <source>
        <dbReference type="EMBL" id="KYG80508.1"/>
    </source>
</evidence>
<evidence type="ECO:0000256" key="2">
    <source>
        <dbReference type="PROSITE-ProRule" id="PRU00169"/>
    </source>
</evidence>
<gene>
    <name evidence="4" type="ORF">MB14_15255</name>
</gene>
<comment type="caution">
    <text evidence="4">The sequence shown here is derived from an EMBL/GenBank/DDBJ whole genome shotgun (WGS) entry which is preliminary data.</text>
</comment>